<keyword evidence="1" id="KW-1133">Transmembrane helix</keyword>
<dbReference type="PANTHER" id="PTHR43685">
    <property type="entry name" value="GLYCOSYLTRANSFERASE"/>
    <property type="match status" value="1"/>
</dbReference>
<dbReference type="InterPro" id="IPR029044">
    <property type="entry name" value="Nucleotide-diphossugar_trans"/>
</dbReference>
<gene>
    <name evidence="3" type="ORF">COV07_02180</name>
</gene>
<keyword evidence="1" id="KW-0472">Membrane</keyword>
<proteinExistence type="predicted"/>
<dbReference type="InterPro" id="IPR050834">
    <property type="entry name" value="Glycosyltransf_2"/>
</dbReference>
<keyword evidence="1" id="KW-0812">Transmembrane</keyword>
<dbReference type="PANTHER" id="PTHR43685:SF2">
    <property type="entry name" value="GLYCOSYLTRANSFERASE 2-LIKE DOMAIN-CONTAINING PROTEIN"/>
    <property type="match status" value="1"/>
</dbReference>
<evidence type="ECO:0000259" key="2">
    <source>
        <dbReference type="Pfam" id="PF00535"/>
    </source>
</evidence>
<organism evidence="3 4">
    <name type="scientific">Candidatus Vogelbacteria bacterium CG10_big_fil_rev_8_21_14_0_10_45_14</name>
    <dbReference type="NCBI Taxonomy" id="1975042"/>
    <lineage>
        <taxon>Bacteria</taxon>
        <taxon>Candidatus Vogeliibacteriota</taxon>
    </lineage>
</organism>
<dbReference type="Gene3D" id="3.90.550.10">
    <property type="entry name" value="Spore Coat Polysaccharide Biosynthesis Protein SpsA, Chain A"/>
    <property type="match status" value="1"/>
</dbReference>
<dbReference type="SUPFAM" id="SSF53448">
    <property type="entry name" value="Nucleotide-diphospho-sugar transferases"/>
    <property type="match status" value="1"/>
</dbReference>
<evidence type="ECO:0000313" key="4">
    <source>
        <dbReference type="Proteomes" id="UP000230833"/>
    </source>
</evidence>
<accession>A0A2H0RK70</accession>
<dbReference type="Proteomes" id="UP000230833">
    <property type="component" value="Unassembled WGS sequence"/>
</dbReference>
<dbReference type="GO" id="GO:0016740">
    <property type="term" value="F:transferase activity"/>
    <property type="evidence" value="ECO:0007669"/>
    <property type="project" value="UniProtKB-KW"/>
</dbReference>
<sequence>MNEMSSVSLIIPAYNEEKYISECLKYALLEANGSFLEVIVIDNASTDETSNIARTFEGVRVVREDEKGLTKARQRGFLEAKGDILAYIDADTRMPSGWFAKVQKTFQENRAVGAVSGPYIYHDIPKFQQWIVKYFWWYTLAIPIYKLIGYMIIGGNFAIRRDVLSKMGGFDTSIEFYGEDTDIARRASKFCKVKFMPKLIMYTSGRRFHGQGIVKTGVLYALNMVSQVVAGKPFNQTYTDIR</sequence>
<dbReference type="EMBL" id="PCYL01000027">
    <property type="protein sequence ID" value="PIR46850.1"/>
    <property type="molecule type" value="Genomic_DNA"/>
</dbReference>
<comment type="caution">
    <text evidence="3">The sequence shown here is derived from an EMBL/GenBank/DDBJ whole genome shotgun (WGS) entry which is preliminary data.</text>
</comment>
<protein>
    <submittedName>
        <fullName evidence="3">Glycosyl transferase family 2</fullName>
    </submittedName>
</protein>
<dbReference type="InterPro" id="IPR001173">
    <property type="entry name" value="Glyco_trans_2-like"/>
</dbReference>
<dbReference type="Pfam" id="PF00535">
    <property type="entry name" value="Glycos_transf_2"/>
    <property type="match status" value="1"/>
</dbReference>
<dbReference type="AlphaFoldDB" id="A0A2H0RK70"/>
<dbReference type="CDD" id="cd00761">
    <property type="entry name" value="Glyco_tranf_GTA_type"/>
    <property type="match status" value="1"/>
</dbReference>
<reference evidence="3 4" key="1">
    <citation type="submission" date="2017-09" db="EMBL/GenBank/DDBJ databases">
        <title>Depth-based differentiation of microbial function through sediment-hosted aquifers and enrichment of novel symbionts in the deep terrestrial subsurface.</title>
        <authorList>
            <person name="Probst A.J."/>
            <person name="Ladd B."/>
            <person name="Jarett J.K."/>
            <person name="Geller-Mcgrath D.E."/>
            <person name="Sieber C.M."/>
            <person name="Emerson J.B."/>
            <person name="Anantharaman K."/>
            <person name="Thomas B.C."/>
            <person name="Malmstrom R."/>
            <person name="Stieglmeier M."/>
            <person name="Klingl A."/>
            <person name="Woyke T."/>
            <person name="Ryan C.M."/>
            <person name="Banfield J.F."/>
        </authorList>
    </citation>
    <scope>NUCLEOTIDE SEQUENCE [LARGE SCALE GENOMIC DNA]</scope>
    <source>
        <strain evidence="3">CG10_big_fil_rev_8_21_14_0_10_45_14</strain>
    </source>
</reference>
<evidence type="ECO:0000313" key="3">
    <source>
        <dbReference type="EMBL" id="PIR46850.1"/>
    </source>
</evidence>
<feature type="domain" description="Glycosyltransferase 2-like" evidence="2">
    <location>
        <begin position="8"/>
        <end position="167"/>
    </location>
</feature>
<name>A0A2H0RK70_9BACT</name>
<feature type="transmembrane region" description="Helical" evidence="1">
    <location>
        <begin position="135"/>
        <end position="159"/>
    </location>
</feature>
<evidence type="ECO:0000256" key="1">
    <source>
        <dbReference type="SAM" id="Phobius"/>
    </source>
</evidence>
<keyword evidence="3" id="KW-0808">Transferase</keyword>